<protein>
    <submittedName>
        <fullName evidence="2">Uncharacterized protein</fullName>
    </submittedName>
</protein>
<evidence type="ECO:0000313" key="3">
    <source>
        <dbReference type="Proteomes" id="UP000007015"/>
    </source>
</evidence>
<organism evidence="2 3">
    <name type="scientific">Oryza sativa subsp. indica</name>
    <name type="common">Rice</name>
    <dbReference type="NCBI Taxonomy" id="39946"/>
    <lineage>
        <taxon>Eukaryota</taxon>
        <taxon>Viridiplantae</taxon>
        <taxon>Streptophyta</taxon>
        <taxon>Embryophyta</taxon>
        <taxon>Tracheophyta</taxon>
        <taxon>Spermatophyta</taxon>
        <taxon>Magnoliopsida</taxon>
        <taxon>Liliopsida</taxon>
        <taxon>Poales</taxon>
        <taxon>Poaceae</taxon>
        <taxon>BOP clade</taxon>
        <taxon>Oryzoideae</taxon>
        <taxon>Oryzeae</taxon>
        <taxon>Oryzinae</taxon>
        <taxon>Oryza</taxon>
        <taxon>Oryza sativa</taxon>
    </lineage>
</organism>
<sequence>MKPISEYKQKVSLEIEGTKEKHKMKENAGTISNAESNENSNSMTQGTDIHQLQDIRGSLKEPEKDKTETKHIQERSSTITQNSGITATQIPQSPALLHDELNMLNSQATPVAQLSYTSLMRQVINSPRINIQPNMASLESFTSLLQTPSAFHNSMILTTSRFSPQNTELNDRNSAISLTKPENLSIHLC</sequence>
<dbReference type="Gramene" id="BGIOSGA032144-TA">
    <property type="protein sequence ID" value="BGIOSGA032144-PA"/>
    <property type="gene ID" value="BGIOSGA032144"/>
</dbReference>
<dbReference type="HOGENOM" id="CLU_1436598_0_0_1"/>
<feature type="region of interest" description="Disordered" evidence="1">
    <location>
        <begin position="59"/>
        <end position="83"/>
    </location>
</feature>
<accession>A2Z5Z6</accession>
<feature type="compositionally biased region" description="Low complexity" evidence="1">
    <location>
        <begin position="32"/>
        <end position="42"/>
    </location>
</feature>
<dbReference type="AlphaFoldDB" id="A2Z5Z6"/>
<name>A2Z5Z6_ORYSI</name>
<reference evidence="2 3" key="1">
    <citation type="journal article" date="2005" name="PLoS Biol.">
        <title>The genomes of Oryza sativa: a history of duplications.</title>
        <authorList>
            <person name="Yu J."/>
            <person name="Wang J."/>
            <person name="Lin W."/>
            <person name="Li S."/>
            <person name="Li H."/>
            <person name="Zhou J."/>
            <person name="Ni P."/>
            <person name="Dong W."/>
            <person name="Hu S."/>
            <person name="Zeng C."/>
            <person name="Zhang J."/>
            <person name="Zhang Y."/>
            <person name="Li R."/>
            <person name="Xu Z."/>
            <person name="Li S."/>
            <person name="Li X."/>
            <person name="Zheng H."/>
            <person name="Cong L."/>
            <person name="Lin L."/>
            <person name="Yin J."/>
            <person name="Geng J."/>
            <person name="Li G."/>
            <person name="Shi J."/>
            <person name="Liu J."/>
            <person name="Lv H."/>
            <person name="Li J."/>
            <person name="Wang J."/>
            <person name="Deng Y."/>
            <person name="Ran L."/>
            <person name="Shi X."/>
            <person name="Wang X."/>
            <person name="Wu Q."/>
            <person name="Li C."/>
            <person name="Ren X."/>
            <person name="Wang J."/>
            <person name="Wang X."/>
            <person name="Li D."/>
            <person name="Liu D."/>
            <person name="Zhang X."/>
            <person name="Ji Z."/>
            <person name="Zhao W."/>
            <person name="Sun Y."/>
            <person name="Zhang Z."/>
            <person name="Bao J."/>
            <person name="Han Y."/>
            <person name="Dong L."/>
            <person name="Ji J."/>
            <person name="Chen P."/>
            <person name="Wu S."/>
            <person name="Liu J."/>
            <person name="Xiao Y."/>
            <person name="Bu D."/>
            <person name="Tan J."/>
            <person name="Yang L."/>
            <person name="Ye C."/>
            <person name="Zhang J."/>
            <person name="Xu J."/>
            <person name="Zhou Y."/>
            <person name="Yu Y."/>
            <person name="Zhang B."/>
            <person name="Zhuang S."/>
            <person name="Wei H."/>
            <person name="Liu B."/>
            <person name="Lei M."/>
            <person name="Yu H."/>
            <person name="Li Y."/>
            <person name="Xu H."/>
            <person name="Wei S."/>
            <person name="He X."/>
            <person name="Fang L."/>
            <person name="Zhang Z."/>
            <person name="Zhang Y."/>
            <person name="Huang X."/>
            <person name="Su Z."/>
            <person name="Tong W."/>
            <person name="Li J."/>
            <person name="Tong Z."/>
            <person name="Li S."/>
            <person name="Ye J."/>
            <person name="Wang L."/>
            <person name="Fang L."/>
            <person name="Lei T."/>
            <person name="Chen C."/>
            <person name="Chen H."/>
            <person name="Xu Z."/>
            <person name="Li H."/>
            <person name="Huang H."/>
            <person name="Zhang F."/>
            <person name="Xu H."/>
            <person name="Li N."/>
            <person name="Zhao C."/>
            <person name="Li S."/>
            <person name="Dong L."/>
            <person name="Huang Y."/>
            <person name="Li L."/>
            <person name="Xi Y."/>
            <person name="Qi Q."/>
            <person name="Li W."/>
            <person name="Zhang B."/>
            <person name="Hu W."/>
            <person name="Zhang Y."/>
            <person name="Tian X."/>
            <person name="Jiao Y."/>
            <person name="Liang X."/>
            <person name="Jin J."/>
            <person name="Gao L."/>
            <person name="Zheng W."/>
            <person name="Hao B."/>
            <person name="Liu S."/>
            <person name="Wang W."/>
            <person name="Yuan L."/>
            <person name="Cao M."/>
            <person name="McDermott J."/>
            <person name="Samudrala R."/>
            <person name="Wang J."/>
            <person name="Wong G.K."/>
            <person name="Yang H."/>
        </authorList>
    </citation>
    <scope>NUCLEOTIDE SEQUENCE [LARGE SCALE GENOMIC DNA]</scope>
    <source>
        <strain evidence="3">cv. 93-11</strain>
    </source>
</reference>
<dbReference type="Proteomes" id="UP000007015">
    <property type="component" value="Chromosome 10"/>
</dbReference>
<feature type="compositionally biased region" description="Basic and acidic residues" evidence="1">
    <location>
        <begin position="59"/>
        <end position="74"/>
    </location>
</feature>
<dbReference type="OMA" id="PISEYKQ"/>
<feature type="region of interest" description="Disordered" evidence="1">
    <location>
        <begin position="15"/>
        <end position="47"/>
    </location>
</feature>
<evidence type="ECO:0000313" key="2">
    <source>
        <dbReference type="EMBL" id="EAY78030.1"/>
    </source>
</evidence>
<dbReference type="EMBL" id="CM000135">
    <property type="protein sequence ID" value="EAY78030.1"/>
    <property type="molecule type" value="Genomic_DNA"/>
</dbReference>
<gene>
    <name evidence="2" type="ORF">OsI_33070</name>
</gene>
<proteinExistence type="predicted"/>
<evidence type="ECO:0000256" key="1">
    <source>
        <dbReference type="SAM" id="MobiDB-lite"/>
    </source>
</evidence>
<keyword evidence="3" id="KW-1185">Reference proteome</keyword>
<feature type="compositionally biased region" description="Basic and acidic residues" evidence="1">
    <location>
        <begin position="15"/>
        <end position="26"/>
    </location>
</feature>